<feature type="transmembrane region" description="Helical" evidence="9">
    <location>
        <begin position="494"/>
        <end position="517"/>
    </location>
</feature>
<dbReference type="InterPro" id="IPR057475">
    <property type="entry name" value="CUT_C"/>
</dbReference>
<dbReference type="PROSITE" id="PS51034">
    <property type="entry name" value="ZP_2"/>
    <property type="match status" value="1"/>
</dbReference>
<dbReference type="Pfam" id="PF25057">
    <property type="entry name" value="CUT_N"/>
    <property type="match status" value="1"/>
</dbReference>
<sequence length="577" mass="64438">MIILYVAHLWLAVVAQILPNNYRLDNRVDNEVISTPDVQCSEDAITFSVRTSAPFRGNIYVKGHYGIEMCRQEYYGNDFAGATFVVRIGDCGMRRIRQLQPHGMNYVLTFVTNFHPHFMTKVDRAYNVRCFYAYIDKTVNTDMEVSTLAYSNIPSESLEQQTTLMPECEYSIREGAPDGPRVRTSTIGANLVHRWDCRTSTRYGMLVRNCNAIDSTGLSIPIIDERGCPESLPVQLRPIIYDPSLSSAYMIVEAFVFPDRSNVQFQCQVQICDRRDNECLGITPPNCPLIPRNEFMPNSVVDPLVNPTQVLATFEGTLRSAMGNAILDGTLHPPVYSPEMEPGIPWRKEQDGMGEDNNGTEIEETQTTSAPESGTQSMDARQTTLKMLTTEPPPEQSTIDWFATTETNELPWTIPMIPEIINDHPLEIFVKSTSAAPIIRPASERSGRRLADQIIDVMTEELTLRPVDDPSTAEAVNAAPMPTLPQLTCLNQTALFAACTAFATLTVLCTVLLTYLFKDVCGGLKRSTSRLERLTATSLRSGCSSNSSDVSIDRRSDLPIYARRLGDPNYMVTTRGY</sequence>
<reference evidence="12 13" key="1">
    <citation type="submission" date="2013-05" db="EMBL/GenBank/DDBJ databases">
        <title>Draft genome of the parasitic nematode Anyclostoma ceylanicum.</title>
        <authorList>
            <person name="Mitreva M."/>
        </authorList>
    </citation>
    <scope>NUCLEOTIDE SEQUENCE [LARGE SCALE GENOMIC DNA]</scope>
</reference>
<evidence type="ECO:0000259" key="11">
    <source>
        <dbReference type="PROSITE" id="PS51034"/>
    </source>
</evidence>
<evidence type="ECO:0000256" key="4">
    <source>
        <dbReference type="ARBA" id="ARBA00022692"/>
    </source>
</evidence>
<dbReference type="InterPro" id="IPR056953">
    <property type="entry name" value="CUT_N"/>
</dbReference>
<keyword evidence="6 9" id="KW-1133">Transmembrane helix</keyword>
<dbReference type="Pfam" id="PF25301">
    <property type="entry name" value="CUT_C"/>
    <property type="match status" value="1"/>
</dbReference>
<organism evidence="12 13">
    <name type="scientific">Ancylostoma ceylanicum</name>
    <dbReference type="NCBI Taxonomy" id="53326"/>
    <lineage>
        <taxon>Eukaryota</taxon>
        <taxon>Metazoa</taxon>
        <taxon>Ecdysozoa</taxon>
        <taxon>Nematoda</taxon>
        <taxon>Chromadorea</taxon>
        <taxon>Rhabditida</taxon>
        <taxon>Rhabditina</taxon>
        <taxon>Rhabditomorpha</taxon>
        <taxon>Strongyloidea</taxon>
        <taxon>Ancylostomatidae</taxon>
        <taxon>Ancylostomatinae</taxon>
        <taxon>Ancylostoma</taxon>
    </lineage>
</organism>
<keyword evidence="4 9" id="KW-0812">Transmembrane</keyword>
<protein>
    <submittedName>
        <fullName evidence="12">Zona pellucida-like domain protein</fullName>
    </submittedName>
</protein>
<evidence type="ECO:0000256" key="9">
    <source>
        <dbReference type="SAM" id="Phobius"/>
    </source>
</evidence>
<feature type="signal peptide" evidence="10">
    <location>
        <begin position="1"/>
        <end position="15"/>
    </location>
</feature>
<name>A0A0D6LJU1_9BILA</name>
<evidence type="ECO:0000256" key="1">
    <source>
        <dbReference type="ARBA" id="ARBA00004251"/>
    </source>
</evidence>
<keyword evidence="13" id="KW-1185">Reference proteome</keyword>
<evidence type="ECO:0000313" key="12">
    <source>
        <dbReference type="EMBL" id="EPB72315.1"/>
    </source>
</evidence>
<evidence type="ECO:0000256" key="5">
    <source>
        <dbReference type="ARBA" id="ARBA00022729"/>
    </source>
</evidence>
<dbReference type="PANTHER" id="PTHR22907:SF12">
    <property type="entry name" value="ZP DOMAIN-CONTAINING PROTEIN"/>
    <property type="match status" value="1"/>
</dbReference>
<evidence type="ECO:0000313" key="13">
    <source>
        <dbReference type="Proteomes" id="UP000054495"/>
    </source>
</evidence>
<feature type="region of interest" description="Disordered" evidence="8">
    <location>
        <begin position="346"/>
        <end position="378"/>
    </location>
</feature>
<feature type="chain" id="PRO_5012520134" evidence="10">
    <location>
        <begin position="16"/>
        <end position="577"/>
    </location>
</feature>
<dbReference type="GO" id="GO:0005886">
    <property type="term" value="C:plasma membrane"/>
    <property type="evidence" value="ECO:0007669"/>
    <property type="project" value="UniProtKB-SubCell"/>
</dbReference>
<dbReference type="Proteomes" id="UP000054495">
    <property type="component" value="Unassembled WGS sequence"/>
</dbReference>
<evidence type="ECO:0000256" key="6">
    <source>
        <dbReference type="ARBA" id="ARBA00022989"/>
    </source>
</evidence>
<accession>A0A0D6LJU1</accession>
<dbReference type="EMBL" id="KE125054">
    <property type="protein sequence ID" value="EPB72315.1"/>
    <property type="molecule type" value="Genomic_DNA"/>
</dbReference>
<dbReference type="GO" id="GO:0042302">
    <property type="term" value="F:structural constituent of cuticle"/>
    <property type="evidence" value="ECO:0007669"/>
    <property type="project" value="UniProtKB-KW"/>
</dbReference>
<comment type="subcellular location">
    <subcellularLocation>
        <location evidence="1">Cell membrane</location>
        <topology evidence="1">Single-pass type I membrane protein</topology>
    </subcellularLocation>
</comment>
<keyword evidence="3" id="KW-1003">Cell membrane</keyword>
<evidence type="ECO:0000256" key="10">
    <source>
        <dbReference type="SAM" id="SignalP"/>
    </source>
</evidence>
<feature type="domain" description="ZP" evidence="11">
    <location>
        <begin position="39"/>
        <end position="286"/>
    </location>
</feature>
<evidence type="ECO:0000256" key="3">
    <source>
        <dbReference type="ARBA" id="ARBA00022475"/>
    </source>
</evidence>
<dbReference type="AlphaFoldDB" id="A0A0D6LJU1"/>
<feature type="compositionally biased region" description="Polar residues" evidence="8">
    <location>
        <begin position="357"/>
        <end position="378"/>
    </location>
</feature>
<keyword evidence="2" id="KW-0193">Cuticle</keyword>
<keyword evidence="5 10" id="KW-0732">Signal</keyword>
<gene>
    <name evidence="12" type="ORF">ANCCEY_08598</name>
</gene>
<evidence type="ECO:0000256" key="7">
    <source>
        <dbReference type="ARBA" id="ARBA00023136"/>
    </source>
</evidence>
<dbReference type="PANTHER" id="PTHR22907">
    <property type="entry name" value="GH04558P"/>
    <property type="match status" value="1"/>
</dbReference>
<dbReference type="SMART" id="SM00241">
    <property type="entry name" value="ZP"/>
    <property type="match status" value="1"/>
</dbReference>
<dbReference type="InterPro" id="IPR051962">
    <property type="entry name" value="Cuticlin"/>
</dbReference>
<evidence type="ECO:0000256" key="8">
    <source>
        <dbReference type="SAM" id="MobiDB-lite"/>
    </source>
</evidence>
<evidence type="ECO:0000256" key="2">
    <source>
        <dbReference type="ARBA" id="ARBA00022460"/>
    </source>
</evidence>
<dbReference type="InterPro" id="IPR001507">
    <property type="entry name" value="ZP_dom"/>
</dbReference>
<keyword evidence="7 9" id="KW-0472">Membrane</keyword>
<proteinExistence type="predicted"/>